<accession>A7ITP2</accession>
<gene>
    <name evidence="1" type="primary">m162L</name>
    <name evidence="1" type="ORF">MT325_m162L</name>
</gene>
<dbReference type="EMBL" id="DQ491001">
    <property type="protein sequence ID" value="ABT13716.1"/>
    <property type="molecule type" value="Genomic_DNA"/>
</dbReference>
<evidence type="ECO:0000313" key="1">
    <source>
        <dbReference type="EMBL" id="ABT13716.1"/>
    </source>
</evidence>
<dbReference type="Proteomes" id="UP000246715">
    <property type="component" value="Segment"/>
</dbReference>
<evidence type="ECO:0000313" key="2">
    <source>
        <dbReference type="Proteomes" id="UP000246715"/>
    </source>
</evidence>
<protein>
    <submittedName>
        <fullName evidence="1">Uncharacterized protein m162L</fullName>
    </submittedName>
</protein>
<sequence>MQCYAIWMPRNTLVLISCFLQPPNLYLSDPFYSSHRCFFAFRKYMQLLRGIPPFFQDSQCTICAIV</sequence>
<name>A7ITP2_PBCVM</name>
<proteinExistence type="predicted"/>
<organismHost>
    <name type="scientific">Paramecium bursaria</name>
    <dbReference type="NCBI Taxonomy" id="74790"/>
</organismHost>
<reference evidence="1 2" key="1">
    <citation type="journal article" date="2007" name="Virology">
        <title>Sequence and annotation of the 314-kb MT325 and the 321-kb FR483 viruses that infect Chlorella Pbi.</title>
        <authorList>
            <person name="Fitzgerald L.A."/>
            <person name="Graves M.V."/>
            <person name="Li X."/>
            <person name="Feldblyum T."/>
            <person name="Hartigan J."/>
            <person name="Van Etten J.L."/>
        </authorList>
    </citation>
    <scope>NUCLEOTIDE SEQUENCE [LARGE SCALE GENOMIC DNA]</scope>
    <source>
        <strain evidence="1 2">MT325</strain>
    </source>
</reference>
<organism evidence="1 2">
    <name type="scientific">Paramecium bursaria Chlorella virus MT325</name>
    <name type="common">PBCV-MT325</name>
    <dbReference type="NCBI Taxonomy" id="346932"/>
    <lineage>
        <taxon>Viruses</taxon>
        <taxon>Varidnaviria</taxon>
        <taxon>Bamfordvirae</taxon>
        <taxon>Nucleocytoviricota</taxon>
        <taxon>Megaviricetes</taxon>
        <taxon>Algavirales</taxon>
        <taxon>Phycodnaviridae</taxon>
        <taxon>Chlorovirus</taxon>
        <taxon>Chlorovirus conductrix</taxon>
        <taxon>Paramecium bursaria Chlorella virus A1</taxon>
    </lineage>
</organism>